<proteinExistence type="inferred from homology"/>
<comment type="similarity">
    <text evidence="3">Belongs to the PMEI family.</text>
</comment>
<evidence type="ECO:0000256" key="1">
    <source>
        <dbReference type="ARBA" id="ARBA00022729"/>
    </source>
</evidence>
<evidence type="ECO:0000256" key="3">
    <source>
        <dbReference type="ARBA" id="ARBA00038471"/>
    </source>
</evidence>
<keyword evidence="1 4" id="KW-0732">Signal</keyword>
<feature type="signal peptide" evidence="4">
    <location>
        <begin position="1"/>
        <end position="31"/>
    </location>
</feature>
<keyword evidence="2" id="KW-1015">Disulfide bond</keyword>
<evidence type="ECO:0000313" key="6">
    <source>
        <dbReference type="Proteomes" id="UP000694864"/>
    </source>
</evidence>
<gene>
    <name evidence="7" type="primary">LOC104765565</name>
</gene>
<dbReference type="CDD" id="cd15797">
    <property type="entry name" value="PMEI"/>
    <property type="match status" value="1"/>
</dbReference>
<protein>
    <submittedName>
        <fullName evidence="7">Pectinesterase inhibitor 2-like</fullName>
    </submittedName>
</protein>
<dbReference type="PANTHER" id="PTHR36710">
    <property type="entry name" value="PECTINESTERASE INHIBITOR-LIKE"/>
    <property type="match status" value="1"/>
</dbReference>
<organism evidence="6 7">
    <name type="scientific">Camelina sativa</name>
    <name type="common">False flax</name>
    <name type="synonym">Myagrum sativum</name>
    <dbReference type="NCBI Taxonomy" id="90675"/>
    <lineage>
        <taxon>Eukaryota</taxon>
        <taxon>Viridiplantae</taxon>
        <taxon>Streptophyta</taxon>
        <taxon>Embryophyta</taxon>
        <taxon>Tracheophyta</taxon>
        <taxon>Spermatophyta</taxon>
        <taxon>Magnoliopsida</taxon>
        <taxon>eudicotyledons</taxon>
        <taxon>Gunneridae</taxon>
        <taxon>Pentapetalae</taxon>
        <taxon>rosids</taxon>
        <taxon>malvids</taxon>
        <taxon>Brassicales</taxon>
        <taxon>Brassicaceae</taxon>
        <taxon>Camelineae</taxon>
        <taxon>Camelina</taxon>
    </lineage>
</organism>
<evidence type="ECO:0000256" key="2">
    <source>
        <dbReference type="ARBA" id="ARBA00023157"/>
    </source>
</evidence>
<feature type="chain" id="PRO_5046686040" evidence="4">
    <location>
        <begin position="32"/>
        <end position="190"/>
    </location>
</feature>
<keyword evidence="6" id="KW-1185">Reference proteome</keyword>
<dbReference type="RefSeq" id="XP_010487594.2">
    <property type="nucleotide sequence ID" value="XM_010489292.2"/>
</dbReference>
<dbReference type="Gene3D" id="1.20.140.40">
    <property type="entry name" value="Invertase/pectin methylesterase inhibitor family protein"/>
    <property type="match status" value="1"/>
</dbReference>
<accession>A0ABM0XL77</accession>
<dbReference type="InterPro" id="IPR034086">
    <property type="entry name" value="PMEI_plant"/>
</dbReference>
<sequence length="190" mass="21571">MGFSKSKRMAFPCVSILPLLLLLLITPFSSSLSTSERVTFQLLNQLCSTPTIRKHFCITWLTDDPMTFRSDVNGLLSLVFQKTLSFGYKNQRMMLGLARTTSDPTLKIPYNSCLNYYDLATKSIDEAIEFSISKEYELASQVAARAFLSVTSCEAILEGRKNVPSYVPLRNMRFKRMLHIGRVFSDVLRS</sequence>
<reference evidence="7" key="2">
    <citation type="submission" date="2025-08" db="UniProtKB">
        <authorList>
            <consortium name="RefSeq"/>
        </authorList>
    </citation>
    <scope>IDENTIFICATION</scope>
    <source>
        <tissue evidence="7">Leaf</tissue>
    </source>
</reference>
<name>A0ABM0XL77_CAMSA</name>
<feature type="domain" description="Pectinesterase inhibitor" evidence="5">
    <location>
        <begin position="38"/>
        <end position="184"/>
    </location>
</feature>
<evidence type="ECO:0000256" key="4">
    <source>
        <dbReference type="SAM" id="SignalP"/>
    </source>
</evidence>
<dbReference type="InterPro" id="IPR035513">
    <property type="entry name" value="Invertase/methylesterase_inhib"/>
</dbReference>
<reference evidence="6" key="1">
    <citation type="journal article" date="2014" name="Nat. Commun.">
        <title>The emerging biofuel crop Camelina sativa retains a highly undifferentiated hexaploid genome structure.</title>
        <authorList>
            <person name="Kagale S."/>
            <person name="Koh C."/>
            <person name="Nixon J."/>
            <person name="Bollina V."/>
            <person name="Clarke W.E."/>
            <person name="Tuteja R."/>
            <person name="Spillane C."/>
            <person name="Robinson S.J."/>
            <person name="Links M.G."/>
            <person name="Clarke C."/>
            <person name="Higgins E.E."/>
            <person name="Huebert T."/>
            <person name="Sharpe A.G."/>
            <person name="Parkin I.A."/>
        </authorList>
    </citation>
    <scope>NUCLEOTIDE SEQUENCE [LARGE SCALE GENOMIC DNA]</scope>
    <source>
        <strain evidence="6">cv. DH55</strain>
    </source>
</reference>
<evidence type="ECO:0000259" key="5">
    <source>
        <dbReference type="SMART" id="SM00856"/>
    </source>
</evidence>
<dbReference type="GeneID" id="104765565"/>
<dbReference type="NCBIfam" id="TIGR01614">
    <property type="entry name" value="PME_inhib"/>
    <property type="match status" value="1"/>
</dbReference>
<dbReference type="PANTHER" id="PTHR36710:SF4">
    <property type="entry name" value="PLANT INVERTASE_PECTIN METHYLESTERASE INHIBITOR SUPERFAMILY PROTEIN"/>
    <property type="match status" value="1"/>
</dbReference>
<dbReference type="InterPro" id="IPR006501">
    <property type="entry name" value="Pectinesterase_inhib_dom"/>
</dbReference>
<dbReference type="SMART" id="SM00856">
    <property type="entry name" value="PMEI"/>
    <property type="match status" value="1"/>
</dbReference>
<dbReference type="Pfam" id="PF04043">
    <property type="entry name" value="PMEI"/>
    <property type="match status" value="1"/>
</dbReference>
<dbReference type="InterPro" id="IPR052421">
    <property type="entry name" value="PCW_Enzyme_Inhibitor"/>
</dbReference>
<dbReference type="SUPFAM" id="SSF101148">
    <property type="entry name" value="Plant invertase/pectin methylesterase inhibitor"/>
    <property type="match status" value="1"/>
</dbReference>
<dbReference type="Proteomes" id="UP000694864">
    <property type="component" value="Chromosome 19"/>
</dbReference>
<evidence type="ECO:0000313" key="7">
    <source>
        <dbReference type="RefSeq" id="XP_010487594.2"/>
    </source>
</evidence>